<dbReference type="EMBL" id="JAVSNH010000001">
    <property type="protein sequence ID" value="MDT4510690.1"/>
    <property type="molecule type" value="Genomic_DNA"/>
</dbReference>
<dbReference type="RefSeq" id="WP_229097753.1">
    <property type="nucleotide sequence ID" value="NZ_JADMQL010000001.1"/>
</dbReference>
<comment type="caution">
    <text evidence="1">The sequence shown here is derived from an EMBL/GenBank/DDBJ whole genome shotgun (WGS) entry which is preliminary data.</text>
</comment>
<accession>A0AAW8VF14</accession>
<evidence type="ECO:0000313" key="2">
    <source>
        <dbReference type="Proteomes" id="UP001266995"/>
    </source>
</evidence>
<organism evidence="1 2">
    <name type="scientific">Bacteroides cellulosilyticus</name>
    <dbReference type="NCBI Taxonomy" id="246787"/>
    <lineage>
        <taxon>Bacteria</taxon>
        <taxon>Pseudomonadati</taxon>
        <taxon>Bacteroidota</taxon>
        <taxon>Bacteroidia</taxon>
        <taxon>Bacteroidales</taxon>
        <taxon>Bacteroidaceae</taxon>
        <taxon>Bacteroides</taxon>
    </lineage>
</organism>
<name>A0AAW8VF14_9BACE</name>
<sequence>MRMIKYLKIIIVLSFFEGLFISSVLSQDKHGYITKLGKNLFNREVRDANRIILGMNEIQSITTGMDGLTVTFYLTANLSQATTPLKLVSFTNSTESNSYLDFFYNAGTITVRRKYAPGLEYYYDYHLYDPMFLVDSAVVTWEVHIFFTGYFFWIETRDTRKTINNRWHAPLFIGIDSPPRNSFMNDFLNRSSQAKLIFGDPTPSTTFTMPEEIGIYEFKYSELRSTLNNEFSKDN</sequence>
<protein>
    <submittedName>
        <fullName evidence="1">Uncharacterized protein</fullName>
    </submittedName>
</protein>
<dbReference type="Proteomes" id="UP001266995">
    <property type="component" value="Unassembled WGS sequence"/>
</dbReference>
<evidence type="ECO:0000313" key="1">
    <source>
        <dbReference type="EMBL" id="MDT4510690.1"/>
    </source>
</evidence>
<reference evidence="1" key="1">
    <citation type="submission" date="2023-08" db="EMBL/GenBank/DDBJ databases">
        <title>Reintroducing virulent viruses to syntetic microbiomes.</title>
        <authorList>
            <person name="Wilde J."/>
            <person name="Boyes R."/>
            <person name="Robinson A.V."/>
            <person name="Daisley B.A."/>
            <person name="Allen-Vercoe E."/>
        </authorList>
    </citation>
    <scope>NUCLEOTIDE SEQUENCE</scope>
    <source>
        <strain evidence="1">225I_12FAA</strain>
    </source>
</reference>
<dbReference type="AlphaFoldDB" id="A0AAW8VF14"/>
<gene>
    <name evidence="1" type="ORF">RO785_06800</name>
</gene>
<proteinExistence type="predicted"/>